<evidence type="ECO:0000256" key="1">
    <source>
        <dbReference type="SAM" id="Phobius"/>
    </source>
</evidence>
<name>A0A7Y9URQ6_9ACTN</name>
<comment type="caution">
    <text evidence="2">The sequence shown here is derived from an EMBL/GenBank/DDBJ whole genome shotgun (WGS) entry which is preliminary data.</text>
</comment>
<keyword evidence="1" id="KW-0812">Transmembrane</keyword>
<reference evidence="2 3" key="1">
    <citation type="submission" date="2020-07" db="EMBL/GenBank/DDBJ databases">
        <title>Sequencing the genomes of 1000 actinobacteria strains.</title>
        <authorList>
            <person name="Klenk H.-P."/>
        </authorList>
    </citation>
    <scope>NUCLEOTIDE SEQUENCE [LARGE SCALE GENOMIC DNA]</scope>
    <source>
        <strain evidence="2 3">DSM 23819</strain>
    </source>
</reference>
<sequence>MPEPWIVGAAAVVVIGVVVGLLATRHKVPVNEPQRLWTVSRANTSDGVTARLEVEVVVELAGVGSRHGPVLGPVVGPGSGPAVGSVGGETVDLIESAIRRRITEHPVASLPSVGDEAPFLPEEIIQGVRIVRAVVTASDVEVTPELRRLVTDRSHP</sequence>
<organism evidence="2 3">
    <name type="scientific">Nocardioides daedukensis</name>
    <dbReference type="NCBI Taxonomy" id="634462"/>
    <lineage>
        <taxon>Bacteria</taxon>
        <taxon>Bacillati</taxon>
        <taxon>Actinomycetota</taxon>
        <taxon>Actinomycetes</taxon>
        <taxon>Propionibacteriales</taxon>
        <taxon>Nocardioidaceae</taxon>
        <taxon>Nocardioides</taxon>
    </lineage>
</organism>
<keyword evidence="1" id="KW-1133">Transmembrane helix</keyword>
<feature type="transmembrane region" description="Helical" evidence="1">
    <location>
        <begin position="6"/>
        <end position="24"/>
    </location>
</feature>
<keyword evidence="1" id="KW-0472">Membrane</keyword>
<evidence type="ECO:0000313" key="2">
    <source>
        <dbReference type="EMBL" id="NYG60642.1"/>
    </source>
</evidence>
<dbReference type="RefSeq" id="WP_179503551.1">
    <property type="nucleotide sequence ID" value="NZ_JACCAA010000001.1"/>
</dbReference>
<gene>
    <name evidence="2" type="ORF">BJ980_003565</name>
</gene>
<dbReference type="AlphaFoldDB" id="A0A7Y9URQ6"/>
<keyword evidence="3" id="KW-1185">Reference proteome</keyword>
<dbReference type="Proteomes" id="UP000540656">
    <property type="component" value="Unassembled WGS sequence"/>
</dbReference>
<dbReference type="EMBL" id="JACCAA010000001">
    <property type="protein sequence ID" value="NYG60642.1"/>
    <property type="molecule type" value="Genomic_DNA"/>
</dbReference>
<protein>
    <submittedName>
        <fullName evidence="2">Uncharacterized protein</fullName>
    </submittedName>
</protein>
<evidence type="ECO:0000313" key="3">
    <source>
        <dbReference type="Proteomes" id="UP000540656"/>
    </source>
</evidence>
<proteinExistence type="predicted"/>
<accession>A0A7Y9URQ6</accession>